<organism evidence="5 6">
    <name type="scientific">Allosphingosinicella humi</name>
    <dbReference type="NCBI Taxonomy" id="2068657"/>
    <lineage>
        <taxon>Bacteria</taxon>
        <taxon>Pseudomonadati</taxon>
        <taxon>Pseudomonadota</taxon>
        <taxon>Alphaproteobacteria</taxon>
        <taxon>Sphingomonadales</taxon>
        <taxon>Sphingomonadaceae</taxon>
        <taxon>Allosphingosinicella</taxon>
    </lineage>
</organism>
<gene>
    <name evidence="5" type="ORF">DF286_11575</name>
</gene>
<evidence type="ECO:0000259" key="3">
    <source>
        <dbReference type="Pfam" id="PF02563"/>
    </source>
</evidence>
<dbReference type="InterPro" id="IPR049712">
    <property type="entry name" value="Poly_export"/>
</dbReference>
<feature type="chain" id="PRO_5015737024" evidence="2">
    <location>
        <begin position="28"/>
        <end position="265"/>
    </location>
</feature>
<evidence type="ECO:0000256" key="1">
    <source>
        <dbReference type="ARBA" id="ARBA00022729"/>
    </source>
</evidence>
<dbReference type="Gene3D" id="3.30.1950.10">
    <property type="entry name" value="wza like domain"/>
    <property type="match status" value="1"/>
</dbReference>
<feature type="domain" description="Polysaccharide export protein N-terminal" evidence="3">
    <location>
        <begin position="33"/>
        <end position="107"/>
    </location>
</feature>
<dbReference type="OrthoDB" id="197007at2"/>
<evidence type="ECO:0000259" key="4">
    <source>
        <dbReference type="Pfam" id="PF10531"/>
    </source>
</evidence>
<dbReference type="InterPro" id="IPR003715">
    <property type="entry name" value="Poly_export_N"/>
</dbReference>
<protein>
    <submittedName>
        <fullName evidence="5">Capsular biosynthesis protein</fullName>
    </submittedName>
</protein>
<keyword evidence="6" id="KW-1185">Reference proteome</keyword>
<comment type="caution">
    <text evidence="5">The sequence shown here is derived from an EMBL/GenBank/DDBJ whole genome shotgun (WGS) entry which is preliminary data.</text>
</comment>
<feature type="domain" description="Soluble ligand binding" evidence="4">
    <location>
        <begin position="194"/>
        <end position="245"/>
    </location>
</feature>
<evidence type="ECO:0000313" key="6">
    <source>
        <dbReference type="Proteomes" id="UP000245916"/>
    </source>
</evidence>
<dbReference type="EMBL" id="QFFF01000001">
    <property type="protein sequence ID" value="PWG03437.1"/>
    <property type="molecule type" value="Genomic_DNA"/>
</dbReference>
<proteinExistence type="predicted"/>
<dbReference type="Pfam" id="PF10531">
    <property type="entry name" value="SLBB"/>
    <property type="match status" value="2"/>
</dbReference>
<dbReference type="Proteomes" id="UP000245916">
    <property type="component" value="Unassembled WGS sequence"/>
</dbReference>
<dbReference type="AlphaFoldDB" id="A0A2U2J532"/>
<dbReference type="Gene3D" id="3.10.560.10">
    <property type="entry name" value="Outer membrane lipoprotein wza domain like"/>
    <property type="match status" value="2"/>
</dbReference>
<feature type="domain" description="Soluble ligand binding" evidence="4">
    <location>
        <begin position="114"/>
        <end position="162"/>
    </location>
</feature>
<dbReference type="GO" id="GO:0015159">
    <property type="term" value="F:polysaccharide transmembrane transporter activity"/>
    <property type="evidence" value="ECO:0007669"/>
    <property type="project" value="InterPro"/>
</dbReference>
<feature type="signal peptide" evidence="2">
    <location>
        <begin position="1"/>
        <end position="27"/>
    </location>
</feature>
<evidence type="ECO:0000313" key="5">
    <source>
        <dbReference type="EMBL" id="PWG03437.1"/>
    </source>
</evidence>
<accession>A0A2U2J532</accession>
<keyword evidence="1 2" id="KW-0732">Signal</keyword>
<sequence length="265" mass="28544">MNKALKSIGAALTFFCGSLVGFVPAPAQPSATIQEYILGPGDVVEVKVLGREDFNTRTRVREDGAILLPLIGEVAATGQSPIGLSELVGNRLRSEGYFPNPVVSVDVVSYASRYVTVLGSVSQPGLVPVDRAYKLSEILARVGGVREGSADYIIVRPENGPEARYAIETLAIGDSAQDPVVSPGDKLYVPEAEVFYIYGQVNSPGEYPLMSEPNLRKALALGGGLSLAGTHKRIRIVRDGKVMNVSDLRTEIRPDDIIFVRERLF</sequence>
<evidence type="ECO:0000256" key="2">
    <source>
        <dbReference type="SAM" id="SignalP"/>
    </source>
</evidence>
<dbReference type="RefSeq" id="WP_109271575.1">
    <property type="nucleotide sequence ID" value="NZ_QFFF01000001.1"/>
</dbReference>
<dbReference type="PANTHER" id="PTHR33619:SF3">
    <property type="entry name" value="POLYSACCHARIDE EXPORT PROTEIN GFCE-RELATED"/>
    <property type="match status" value="1"/>
</dbReference>
<reference evidence="5 6" key="1">
    <citation type="submission" date="2018-05" db="EMBL/GenBank/DDBJ databases">
        <title>Genome of Sphingosinicella humi QZX222.</title>
        <authorList>
            <person name="Qiao Z."/>
            <person name="Wang G."/>
        </authorList>
    </citation>
    <scope>NUCLEOTIDE SEQUENCE [LARGE SCALE GENOMIC DNA]</scope>
    <source>
        <strain evidence="5 6">QZX222</strain>
    </source>
</reference>
<name>A0A2U2J532_9SPHN</name>
<dbReference type="Pfam" id="PF02563">
    <property type="entry name" value="Poly_export"/>
    <property type="match status" value="1"/>
</dbReference>
<dbReference type="PANTHER" id="PTHR33619">
    <property type="entry name" value="POLYSACCHARIDE EXPORT PROTEIN GFCE-RELATED"/>
    <property type="match status" value="1"/>
</dbReference>
<dbReference type="InterPro" id="IPR019554">
    <property type="entry name" value="Soluble_ligand-bd"/>
</dbReference>